<dbReference type="OrthoDB" id="5678512at2"/>
<organism evidence="2 3">
    <name type="scientific">Psittacicella hinzii</name>
    <dbReference type="NCBI Taxonomy" id="2028575"/>
    <lineage>
        <taxon>Bacteria</taxon>
        <taxon>Pseudomonadati</taxon>
        <taxon>Pseudomonadota</taxon>
        <taxon>Gammaproteobacteria</taxon>
        <taxon>Pasteurellales</taxon>
        <taxon>Psittacicellaceae</taxon>
        <taxon>Psittacicella</taxon>
    </lineage>
</organism>
<feature type="compositionally biased region" description="Basic residues" evidence="1">
    <location>
        <begin position="9"/>
        <end position="19"/>
    </location>
</feature>
<dbReference type="EMBL" id="NRJG01000164">
    <property type="protein sequence ID" value="RIY34895.1"/>
    <property type="molecule type" value="Genomic_DNA"/>
</dbReference>
<accession>A0A3A1YB50</accession>
<keyword evidence="3" id="KW-1185">Reference proteome</keyword>
<dbReference type="AlphaFoldDB" id="A0A3A1YB50"/>
<evidence type="ECO:0000313" key="3">
    <source>
        <dbReference type="Proteomes" id="UP000265916"/>
    </source>
</evidence>
<gene>
    <name evidence="2" type="ORF">CKF58_07405</name>
</gene>
<reference evidence="2 3" key="1">
    <citation type="submission" date="2017-08" db="EMBL/GenBank/DDBJ databases">
        <title>Reclassification of Bisgaard taxon 37 and 44.</title>
        <authorList>
            <person name="Christensen H."/>
        </authorList>
    </citation>
    <scope>NUCLEOTIDE SEQUENCE [LARGE SCALE GENOMIC DNA]</scope>
    <source>
        <strain evidence="2 3">111</strain>
    </source>
</reference>
<dbReference type="RefSeq" id="WP_119532513.1">
    <property type="nucleotide sequence ID" value="NZ_JBHSSP010000020.1"/>
</dbReference>
<dbReference type="Proteomes" id="UP000265916">
    <property type="component" value="Unassembled WGS sequence"/>
</dbReference>
<name>A0A3A1YB50_9GAMM</name>
<feature type="region of interest" description="Disordered" evidence="1">
    <location>
        <begin position="1"/>
        <end position="26"/>
    </location>
</feature>
<evidence type="ECO:0000256" key="1">
    <source>
        <dbReference type="SAM" id="MobiDB-lite"/>
    </source>
</evidence>
<sequence length="153" mass="18110">MSNSDSKKTNRKRRNRPKKSMVPDPHDLATNYIDDIIADLPLRKKDRLELLTNKLIEELGYPNCLDEEVVDSFVNNPHAKVYDPMYVVIDPKFSVRSIYYDRIKTLKHFTYDLNTDVNYQTHKPGTPIRNYYDRERVKRAQELAGFKNCTEIR</sequence>
<proteinExistence type="predicted"/>
<protein>
    <submittedName>
        <fullName evidence="2">Uncharacterized protein</fullName>
    </submittedName>
</protein>
<evidence type="ECO:0000313" key="2">
    <source>
        <dbReference type="EMBL" id="RIY34895.1"/>
    </source>
</evidence>
<comment type="caution">
    <text evidence="2">The sequence shown here is derived from an EMBL/GenBank/DDBJ whole genome shotgun (WGS) entry which is preliminary data.</text>
</comment>